<protein>
    <submittedName>
        <fullName evidence="3">CapA family protein</fullName>
    </submittedName>
</protein>
<evidence type="ECO:0000256" key="1">
    <source>
        <dbReference type="ARBA" id="ARBA00005662"/>
    </source>
</evidence>
<comment type="similarity">
    <text evidence="1">Belongs to the CapA family.</text>
</comment>
<dbReference type="Proteomes" id="UP000661077">
    <property type="component" value="Unassembled WGS sequence"/>
</dbReference>
<feature type="domain" description="Capsule synthesis protein CapA" evidence="2">
    <location>
        <begin position="10"/>
        <end position="263"/>
    </location>
</feature>
<accession>A0ABS1WZA9</accession>
<dbReference type="InterPro" id="IPR029052">
    <property type="entry name" value="Metallo-depent_PP-like"/>
</dbReference>
<evidence type="ECO:0000313" key="3">
    <source>
        <dbReference type="EMBL" id="MBM0106312.1"/>
    </source>
</evidence>
<dbReference type="EMBL" id="JAEVLS010000003">
    <property type="protein sequence ID" value="MBM0106312.1"/>
    <property type="molecule type" value="Genomic_DNA"/>
</dbReference>
<sequence length="372" mass="38838">MGDARGRGMELIFTGDLILDEPQPDHWLAGIAPALRSADLAIGHLEVPHTAHVEEVRDDVPAPGADPAHLPALARAGIGAVTLAGNHIADLGATGIADTVAGLRDAGIAYTGAGATLAEARKPAIVNSGGKRIAILSYNCVGPESSWAGTDHAGCAYIRVEPVDGGPIRPAAALERIDPASLTMLAEDIQAAKARADLVVVAFHKGIVHTRARLAPYERPLAHAAVDAGCDVVVGHHAHIIRGIEFHRGVPIFHGLGNGCVVTSALSPDQASPERAAWARKRKELFGFEPDPAYVLAPFHPEAVNALLGRLQIDAHGNVRAGFIPVHVDPPGRPRIAPDAAQRIADYVQAIGVEAGLPPLTMQITSEGVWLS</sequence>
<keyword evidence="4" id="KW-1185">Reference proteome</keyword>
<dbReference type="SMART" id="SM00854">
    <property type="entry name" value="PGA_cap"/>
    <property type="match status" value="1"/>
</dbReference>
<name>A0ABS1WZA9_9GAMM</name>
<gene>
    <name evidence="3" type="ORF">JM946_16380</name>
</gene>
<dbReference type="PANTHER" id="PTHR33393">
    <property type="entry name" value="POLYGLUTAMINE SYNTHESIS ACCESSORY PROTEIN RV0574C-RELATED"/>
    <property type="match status" value="1"/>
</dbReference>
<comment type="caution">
    <text evidence="3">The sequence shown here is derived from an EMBL/GenBank/DDBJ whole genome shotgun (WGS) entry which is preliminary data.</text>
</comment>
<organism evidence="3 4">
    <name type="scientific">Steroidobacter gossypii</name>
    <dbReference type="NCBI Taxonomy" id="2805490"/>
    <lineage>
        <taxon>Bacteria</taxon>
        <taxon>Pseudomonadati</taxon>
        <taxon>Pseudomonadota</taxon>
        <taxon>Gammaproteobacteria</taxon>
        <taxon>Steroidobacterales</taxon>
        <taxon>Steroidobacteraceae</taxon>
        <taxon>Steroidobacter</taxon>
    </lineage>
</organism>
<evidence type="ECO:0000259" key="2">
    <source>
        <dbReference type="SMART" id="SM00854"/>
    </source>
</evidence>
<dbReference type="InterPro" id="IPR019079">
    <property type="entry name" value="Capsule_synth_CapA"/>
</dbReference>
<reference evidence="3 4" key="1">
    <citation type="journal article" date="2021" name="Int. J. Syst. Evol. Microbiol.">
        <title>Steroidobacter gossypii sp. nov., isolated from soil of cotton cropping field.</title>
        <authorList>
            <person name="Huang R."/>
            <person name="Yang S."/>
            <person name="Zhen C."/>
            <person name="Liu W."/>
        </authorList>
    </citation>
    <scope>NUCLEOTIDE SEQUENCE [LARGE SCALE GENOMIC DNA]</scope>
    <source>
        <strain evidence="3 4">S1-65</strain>
    </source>
</reference>
<evidence type="ECO:0000313" key="4">
    <source>
        <dbReference type="Proteomes" id="UP000661077"/>
    </source>
</evidence>
<dbReference type="InterPro" id="IPR052169">
    <property type="entry name" value="CW_Biosynth-Accessory"/>
</dbReference>
<dbReference type="Pfam" id="PF09587">
    <property type="entry name" value="PGA_cap"/>
    <property type="match status" value="1"/>
</dbReference>
<dbReference type="SUPFAM" id="SSF56300">
    <property type="entry name" value="Metallo-dependent phosphatases"/>
    <property type="match status" value="1"/>
</dbReference>
<dbReference type="CDD" id="cd07381">
    <property type="entry name" value="MPP_CapA"/>
    <property type="match status" value="1"/>
</dbReference>
<dbReference type="RefSeq" id="WP_203168419.1">
    <property type="nucleotide sequence ID" value="NZ_JAEVLS010000003.1"/>
</dbReference>
<proteinExistence type="inferred from homology"/>
<dbReference type="PANTHER" id="PTHR33393:SF11">
    <property type="entry name" value="POLYGLUTAMINE SYNTHESIS ACCESSORY PROTEIN RV0574C-RELATED"/>
    <property type="match status" value="1"/>
</dbReference>
<dbReference type="Gene3D" id="3.60.21.10">
    <property type="match status" value="1"/>
</dbReference>